<dbReference type="EMBL" id="CAJPWZ010002092">
    <property type="protein sequence ID" value="CAG2230679.1"/>
    <property type="molecule type" value="Genomic_DNA"/>
</dbReference>
<gene>
    <name evidence="1" type="ORF">MEDL_43502</name>
</gene>
<sequence length="205" mass="23155">MKGIPSSGLVGRDNVEEAGNQDLDRGYVFAVSNQTALQSARQNQHVIGIDGKHGLQDEFCCPASFTIMNRENTQNIFLAIRSILENVPCGRADCQHPYRYFALPGNLGYRRVTGCSRVNEYKPLVMIDKFEASANACEELGLQYVLCWFHIVKALMEKLTQESVSLLNAYLIILAFKIVARSVCEEVSKERWIMFLEVCARFVYS</sequence>
<proteinExistence type="predicted"/>
<evidence type="ECO:0000313" key="1">
    <source>
        <dbReference type="EMBL" id="CAG2230679.1"/>
    </source>
</evidence>
<name>A0A8S3TGK1_MYTED</name>
<comment type="caution">
    <text evidence="1">The sequence shown here is derived from an EMBL/GenBank/DDBJ whole genome shotgun (WGS) entry which is preliminary data.</text>
</comment>
<dbReference type="Proteomes" id="UP000683360">
    <property type="component" value="Unassembled WGS sequence"/>
</dbReference>
<keyword evidence="2" id="KW-1185">Reference proteome</keyword>
<dbReference type="AlphaFoldDB" id="A0A8S3TGK1"/>
<evidence type="ECO:0000313" key="2">
    <source>
        <dbReference type="Proteomes" id="UP000683360"/>
    </source>
</evidence>
<protein>
    <submittedName>
        <fullName evidence="1">Uncharacterized protein</fullName>
    </submittedName>
</protein>
<accession>A0A8S3TGK1</accession>
<reference evidence="1" key="1">
    <citation type="submission" date="2021-03" db="EMBL/GenBank/DDBJ databases">
        <authorList>
            <person name="Bekaert M."/>
        </authorList>
    </citation>
    <scope>NUCLEOTIDE SEQUENCE</scope>
</reference>
<organism evidence="1 2">
    <name type="scientific">Mytilus edulis</name>
    <name type="common">Blue mussel</name>
    <dbReference type="NCBI Taxonomy" id="6550"/>
    <lineage>
        <taxon>Eukaryota</taxon>
        <taxon>Metazoa</taxon>
        <taxon>Spiralia</taxon>
        <taxon>Lophotrochozoa</taxon>
        <taxon>Mollusca</taxon>
        <taxon>Bivalvia</taxon>
        <taxon>Autobranchia</taxon>
        <taxon>Pteriomorphia</taxon>
        <taxon>Mytilida</taxon>
        <taxon>Mytiloidea</taxon>
        <taxon>Mytilidae</taxon>
        <taxon>Mytilinae</taxon>
        <taxon>Mytilus</taxon>
    </lineage>
</organism>